<dbReference type="InterPro" id="IPR029063">
    <property type="entry name" value="SAM-dependent_MTases_sf"/>
</dbReference>
<gene>
    <name evidence="1" type="ORF">GCM10022204_44180</name>
</gene>
<name>A0ABP7EH32_9ACTN</name>
<dbReference type="Gene3D" id="3.40.50.150">
    <property type="entry name" value="Vaccinia Virus protein VP39"/>
    <property type="match status" value="1"/>
</dbReference>
<evidence type="ECO:0000313" key="1">
    <source>
        <dbReference type="EMBL" id="GAA3719189.1"/>
    </source>
</evidence>
<dbReference type="Proteomes" id="UP001500051">
    <property type="component" value="Unassembled WGS sequence"/>
</dbReference>
<sequence length="308" mass="34429">MTTTEIPGWFRWVDQQLFRAILADQADGPPGDVVEIGTYLGKSAVLIGEYVRPVERFVAVDLFGRTDLLAGAEANRREVDKSYKSLTRSKFEENYLSRHPALPYVVEGPSSWVVDHVEPGSVRFCHIDASHLYEHVRTDIQNARTMLRTGGVVVFDDWRTEHTPGVSAAVWESVFVDGLIPVVLTPTKFYGVYAEPAALARNAEQVVATSGEFWAERQDIAGHSVLRMRLQQPPKPPPPPPVDYDRVEALTAGAIDDRLEQWSATLTRSLDSQVRRAALDASSITRGRRWLRRLSRRATSPAAKPEGR</sequence>
<keyword evidence="2" id="KW-1185">Reference proteome</keyword>
<dbReference type="SUPFAM" id="SSF53335">
    <property type="entry name" value="S-adenosyl-L-methionine-dependent methyltransferases"/>
    <property type="match status" value="1"/>
</dbReference>
<protein>
    <recommendedName>
        <fullName evidence="3">Methyltransferase domain-containing protein</fullName>
    </recommendedName>
</protein>
<dbReference type="EMBL" id="BAAAYX010000030">
    <property type="protein sequence ID" value="GAA3719189.1"/>
    <property type="molecule type" value="Genomic_DNA"/>
</dbReference>
<dbReference type="RefSeq" id="WP_344814632.1">
    <property type="nucleotide sequence ID" value="NZ_BAAAYX010000030.1"/>
</dbReference>
<proteinExistence type="predicted"/>
<evidence type="ECO:0000313" key="2">
    <source>
        <dbReference type="Proteomes" id="UP001500051"/>
    </source>
</evidence>
<comment type="caution">
    <text evidence="1">The sequence shown here is derived from an EMBL/GenBank/DDBJ whole genome shotgun (WGS) entry which is preliminary data.</text>
</comment>
<accession>A0ABP7EH32</accession>
<evidence type="ECO:0008006" key="3">
    <source>
        <dbReference type="Google" id="ProtNLM"/>
    </source>
</evidence>
<dbReference type="Pfam" id="PF13578">
    <property type="entry name" value="Methyltransf_24"/>
    <property type="match status" value="1"/>
</dbReference>
<organism evidence="1 2">
    <name type="scientific">Microlunatus aurantiacus</name>
    <dbReference type="NCBI Taxonomy" id="446786"/>
    <lineage>
        <taxon>Bacteria</taxon>
        <taxon>Bacillati</taxon>
        <taxon>Actinomycetota</taxon>
        <taxon>Actinomycetes</taxon>
        <taxon>Propionibacteriales</taxon>
        <taxon>Propionibacteriaceae</taxon>
        <taxon>Microlunatus</taxon>
    </lineage>
</organism>
<reference evidence="2" key="1">
    <citation type="journal article" date="2019" name="Int. J. Syst. Evol. Microbiol.">
        <title>The Global Catalogue of Microorganisms (GCM) 10K type strain sequencing project: providing services to taxonomists for standard genome sequencing and annotation.</title>
        <authorList>
            <consortium name="The Broad Institute Genomics Platform"/>
            <consortium name="The Broad Institute Genome Sequencing Center for Infectious Disease"/>
            <person name="Wu L."/>
            <person name="Ma J."/>
        </authorList>
    </citation>
    <scope>NUCLEOTIDE SEQUENCE [LARGE SCALE GENOMIC DNA]</scope>
    <source>
        <strain evidence="2">JCM 16548</strain>
    </source>
</reference>